<dbReference type="OrthoDB" id="506494at2759"/>
<keyword evidence="4" id="KW-0132">Cell division</keyword>
<dbReference type="EMBL" id="AUSU01003538">
    <property type="protein sequence ID" value="EPS66685.1"/>
    <property type="molecule type" value="Genomic_DNA"/>
</dbReference>
<dbReference type="InterPro" id="IPR007128">
    <property type="entry name" value="PMF1/Nnf1"/>
</dbReference>
<dbReference type="AlphaFoldDB" id="S8CIX5"/>
<reference evidence="10 11" key="1">
    <citation type="journal article" date="2013" name="BMC Genomics">
        <title>The miniature genome of a carnivorous plant Genlisea aurea contains a low number of genes and short non-coding sequences.</title>
        <authorList>
            <person name="Leushkin E.V."/>
            <person name="Sutormin R.A."/>
            <person name="Nabieva E.R."/>
            <person name="Penin A.A."/>
            <person name="Kondrashov A.S."/>
            <person name="Logacheva M.D."/>
        </authorList>
    </citation>
    <scope>NUCLEOTIDE SEQUENCE [LARGE SCALE GENOMIC DNA]</scope>
</reference>
<evidence type="ECO:0000313" key="11">
    <source>
        <dbReference type="Proteomes" id="UP000015453"/>
    </source>
</evidence>
<keyword evidence="9" id="KW-0137">Centromere</keyword>
<dbReference type="PANTHER" id="PTHR15459:SF3">
    <property type="entry name" value="POLYAMINE-MODULATED FACTOR 1"/>
    <property type="match status" value="1"/>
</dbReference>
<keyword evidence="3" id="KW-0158">Chromosome</keyword>
<keyword evidence="6" id="KW-0995">Kinetochore</keyword>
<keyword evidence="7" id="KW-0539">Nucleus</keyword>
<evidence type="ECO:0000256" key="2">
    <source>
        <dbReference type="ARBA" id="ARBA00004629"/>
    </source>
</evidence>
<keyword evidence="5" id="KW-0498">Mitosis</keyword>
<dbReference type="PANTHER" id="PTHR15459">
    <property type="entry name" value="POLYAMINE-MODULATED FACTOR 1"/>
    <property type="match status" value="1"/>
</dbReference>
<protein>
    <submittedName>
        <fullName evidence="10">Uncharacterized protein</fullName>
    </submittedName>
</protein>
<sequence>MEKSVSAPGSRQLNLIKSFKRSLRSLLTACSDEEFLKAFPGFTDSEKGRLRGLFNQIITTAHENIE</sequence>
<evidence type="ECO:0000256" key="5">
    <source>
        <dbReference type="ARBA" id="ARBA00022776"/>
    </source>
</evidence>
<dbReference type="GO" id="GO:0005634">
    <property type="term" value="C:nucleus"/>
    <property type="evidence" value="ECO:0007669"/>
    <property type="project" value="UniProtKB-SubCell"/>
</dbReference>
<evidence type="ECO:0000256" key="8">
    <source>
        <dbReference type="ARBA" id="ARBA00023306"/>
    </source>
</evidence>
<evidence type="ECO:0000256" key="7">
    <source>
        <dbReference type="ARBA" id="ARBA00023242"/>
    </source>
</evidence>
<keyword evidence="11" id="KW-1185">Reference proteome</keyword>
<evidence type="ECO:0000256" key="3">
    <source>
        <dbReference type="ARBA" id="ARBA00022454"/>
    </source>
</evidence>
<comment type="subcellular location">
    <subcellularLocation>
        <location evidence="2">Chromosome</location>
        <location evidence="2">Centromere</location>
        <location evidence="2">Kinetochore</location>
    </subcellularLocation>
    <subcellularLocation>
        <location evidence="1">Nucleus</location>
    </subcellularLocation>
</comment>
<dbReference type="GO" id="GO:0051301">
    <property type="term" value="P:cell division"/>
    <property type="evidence" value="ECO:0007669"/>
    <property type="project" value="UniProtKB-KW"/>
</dbReference>
<evidence type="ECO:0000256" key="4">
    <source>
        <dbReference type="ARBA" id="ARBA00022618"/>
    </source>
</evidence>
<dbReference type="GO" id="GO:0007059">
    <property type="term" value="P:chromosome segregation"/>
    <property type="evidence" value="ECO:0007669"/>
    <property type="project" value="TreeGrafter"/>
</dbReference>
<comment type="caution">
    <text evidence="10">The sequence shown here is derived from an EMBL/GenBank/DDBJ whole genome shotgun (WGS) entry which is preliminary data.</text>
</comment>
<evidence type="ECO:0000313" key="10">
    <source>
        <dbReference type="EMBL" id="EPS66685.1"/>
    </source>
</evidence>
<proteinExistence type="predicted"/>
<gene>
    <name evidence="10" type="ORF">M569_08092</name>
</gene>
<feature type="non-terminal residue" evidence="10">
    <location>
        <position position="66"/>
    </location>
</feature>
<evidence type="ECO:0000256" key="6">
    <source>
        <dbReference type="ARBA" id="ARBA00022838"/>
    </source>
</evidence>
<organism evidence="10 11">
    <name type="scientific">Genlisea aurea</name>
    <dbReference type="NCBI Taxonomy" id="192259"/>
    <lineage>
        <taxon>Eukaryota</taxon>
        <taxon>Viridiplantae</taxon>
        <taxon>Streptophyta</taxon>
        <taxon>Embryophyta</taxon>
        <taxon>Tracheophyta</taxon>
        <taxon>Spermatophyta</taxon>
        <taxon>Magnoliopsida</taxon>
        <taxon>eudicotyledons</taxon>
        <taxon>Gunneridae</taxon>
        <taxon>Pentapetalae</taxon>
        <taxon>asterids</taxon>
        <taxon>lamiids</taxon>
        <taxon>Lamiales</taxon>
        <taxon>Lentibulariaceae</taxon>
        <taxon>Genlisea</taxon>
    </lineage>
</organism>
<accession>S8CIX5</accession>
<evidence type="ECO:0000256" key="9">
    <source>
        <dbReference type="ARBA" id="ARBA00023328"/>
    </source>
</evidence>
<name>S8CIX5_9LAMI</name>
<evidence type="ECO:0000256" key="1">
    <source>
        <dbReference type="ARBA" id="ARBA00004123"/>
    </source>
</evidence>
<dbReference type="GO" id="GO:0000444">
    <property type="term" value="C:MIS12/MIND type complex"/>
    <property type="evidence" value="ECO:0007669"/>
    <property type="project" value="InterPro"/>
</dbReference>
<keyword evidence="8" id="KW-0131">Cell cycle</keyword>
<dbReference type="Proteomes" id="UP000015453">
    <property type="component" value="Unassembled WGS sequence"/>
</dbReference>